<dbReference type="Pfam" id="PF12937">
    <property type="entry name" value="F-box-like"/>
    <property type="match status" value="1"/>
</dbReference>
<reference evidence="3" key="1">
    <citation type="submission" date="2020-05" db="EMBL/GenBank/DDBJ databases">
        <title>Mycena genomes resolve the evolution of fungal bioluminescence.</title>
        <authorList>
            <person name="Tsai I.J."/>
        </authorList>
    </citation>
    <scope>NUCLEOTIDE SEQUENCE</scope>
    <source>
        <strain evidence="3">CCC161011</strain>
    </source>
</reference>
<dbReference type="OrthoDB" id="2886770at2759"/>
<dbReference type="Gene3D" id="1.20.1280.50">
    <property type="match status" value="1"/>
</dbReference>
<evidence type="ECO:0000256" key="1">
    <source>
        <dbReference type="SAM" id="MobiDB-lite"/>
    </source>
</evidence>
<organism evidence="3 4">
    <name type="scientific">Mycena venus</name>
    <dbReference type="NCBI Taxonomy" id="2733690"/>
    <lineage>
        <taxon>Eukaryota</taxon>
        <taxon>Fungi</taxon>
        <taxon>Dikarya</taxon>
        <taxon>Basidiomycota</taxon>
        <taxon>Agaricomycotina</taxon>
        <taxon>Agaricomycetes</taxon>
        <taxon>Agaricomycetidae</taxon>
        <taxon>Agaricales</taxon>
        <taxon>Marasmiineae</taxon>
        <taxon>Mycenaceae</taxon>
        <taxon>Mycena</taxon>
    </lineage>
</organism>
<proteinExistence type="predicted"/>
<comment type="caution">
    <text evidence="3">The sequence shown here is derived from an EMBL/GenBank/DDBJ whole genome shotgun (WGS) entry which is preliminary data.</text>
</comment>
<protein>
    <submittedName>
        <fullName evidence="3">WD40 repeat-like protein</fullName>
    </submittedName>
</protein>
<evidence type="ECO:0000259" key="2">
    <source>
        <dbReference type="Pfam" id="PF12937"/>
    </source>
</evidence>
<accession>A0A8H6Z0W0</accession>
<dbReference type="SUPFAM" id="SSF81383">
    <property type="entry name" value="F-box domain"/>
    <property type="match status" value="1"/>
</dbReference>
<dbReference type="AlphaFoldDB" id="A0A8H6Z0W0"/>
<name>A0A8H6Z0W0_9AGAR</name>
<dbReference type="Proteomes" id="UP000620124">
    <property type="component" value="Unassembled WGS sequence"/>
</dbReference>
<gene>
    <name evidence="3" type="ORF">MVEN_00159100</name>
</gene>
<dbReference type="InterPro" id="IPR001810">
    <property type="entry name" value="F-box_dom"/>
</dbReference>
<dbReference type="InterPro" id="IPR036047">
    <property type="entry name" value="F-box-like_dom_sf"/>
</dbReference>
<feature type="region of interest" description="Disordered" evidence="1">
    <location>
        <begin position="391"/>
        <end position="429"/>
    </location>
</feature>
<evidence type="ECO:0000313" key="4">
    <source>
        <dbReference type="Proteomes" id="UP000620124"/>
    </source>
</evidence>
<evidence type="ECO:0000313" key="3">
    <source>
        <dbReference type="EMBL" id="KAF7368374.1"/>
    </source>
</evidence>
<dbReference type="EMBL" id="JACAZI010000002">
    <property type="protein sequence ID" value="KAF7368374.1"/>
    <property type="molecule type" value="Genomic_DNA"/>
</dbReference>
<keyword evidence="4" id="KW-1185">Reference proteome</keyword>
<feature type="domain" description="F-box" evidence="2">
    <location>
        <begin position="64"/>
        <end position="118"/>
    </location>
</feature>
<feature type="compositionally biased region" description="Acidic residues" evidence="1">
    <location>
        <begin position="392"/>
        <end position="415"/>
    </location>
</feature>
<sequence length="429" mass="48398">MESLPATVSFTPHLARARLKELDTRITELESHNREITWPENTIHDLRQERQALQTRLDTYVYPILNLPDEITSEIFVQSLDPDASPLSPSSPLFLGHVCHAWREIALSTPCLWATIDLFSTTAEANERCLRLLPLWLARSRQYPLHISIIHKPHAPSLRKFFDAILPHSKRWHGLDVWMSFDDIIFLCTSLELPLLRRLKIGMTGLQNVPYSMGSFPTFRNAPNLRSLTTSCGTALFRFPWAQLTSLTLPVVFLHTFWETLSATTKVEYLAIHVILGMDDKDAELLPKIPPLLHLHSLEILAPPGFEPNPKGHVQLLNQLTLPALRGFQFPEASFPATSIPAIRSLITRSGFPVNCLDIIIEDAQHSIEYYRARFPDVNALVVNGVDAFYGENEDVEDSDSDSDPDSGTDTDTESDDRSSDDGDSENNE</sequence>